<evidence type="ECO:0000313" key="5">
    <source>
        <dbReference type="EMBL" id="PNR58464.1"/>
    </source>
</evidence>
<keyword evidence="3" id="KW-0539">Nucleus</keyword>
<dbReference type="AlphaFoldDB" id="A0A2K1KXE8"/>
<dbReference type="PaxDb" id="3218-PP1S96_54V6.1"/>
<dbReference type="Gene3D" id="1.25.40.450">
    <property type="entry name" value="Nucleoporin, helical domain, N-terminal subdomain"/>
    <property type="match status" value="1"/>
</dbReference>
<keyword evidence="2" id="KW-0813">Transport</keyword>
<reference evidence="5 7" key="2">
    <citation type="journal article" date="2018" name="Plant J.">
        <title>The Physcomitrella patens chromosome-scale assembly reveals moss genome structure and evolution.</title>
        <authorList>
            <person name="Lang D."/>
            <person name="Ullrich K.K."/>
            <person name="Murat F."/>
            <person name="Fuchs J."/>
            <person name="Jenkins J."/>
            <person name="Haas F.B."/>
            <person name="Piednoel M."/>
            <person name="Gundlach H."/>
            <person name="Van Bel M."/>
            <person name="Meyberg R."/>
            <person name="Vives C."/>
            <person name="Morata J."/>
            <person name="Symeonidi A."/>
            <person name="Hiss M."/>
            <person name="Muchero W."/>
            <person name="Kamisugi Y."/>
            <person name="Saleh O."/>
            <person name="Blanc G."/>
            <person name="Decker E.L."/>
            <person name="van Gessel N."/>
            <person name="Grimwood J."/>
            <person name="Hayes R.D."/>
            <person name="Graham S.W."/>
            <person name="Gunter L.E."/>
            <person name="McDaniel S.F."/>
            <person name="Hoernstein S.N.W."/>
            <person name="Larsson A."/>
            <person name="Li F.W."/>
            <person name="Perroud P.F."/>
            <person name="Phillips J."/>
            <person name="Ranjan P."/>
            <person name="Rokshar D.S."/>
            <person name="Rothfels C.J."/>
            <person name="Schneider L."/>
            <person name="Shu S."/>
            <person name="Stevenson D.W."/>
            <person name="Thummler F."/>
            <person name="Tillich M."/>
            <person name="Villarreal Aguilar J.C."/>
            <person name="Widiez T."/>
            <person name="Wong G.K."/>
            <person name="Wymore A."/>
            <person name="Zhang Y."/>
            <person name="Zimmer A.D."/>
            <person name="Quatrano R.S."/>
            <person name="Mayer K.F.X."/>
            <person name="Goodstein D."/>
            <person name="Casacuberta J.M."/>
            <person name="Vandepoele K."/>
            <person name="Reski R."/>
            <person name="Cuming A.C."/>
            <person name="Tuskan G.A."/>
            <person name="Maumus F."/>
            <person name="Salse J."/>
            <person name="Schmutz J."/>
            <person name="Rensing S.A."/>
        </authorList>
    </citation>
    <scope>NUCLEOTIDE SEQUENCE [LARGE SCALE GENOMIC DNA]</scope>
    <source>
        <strain evidence="6 7">cv. Gransden 2004</strain>
    </source>
</reference>
<sequence length="253" mass="28879">MVESWILVIYLLMTRNILVHLELMILQTWKIQSKSYLMIAYEASQPRVARAVLPGFTLKRQSLPYIEPSLVELAAMESHHCLSLQTSHKRVMECIRCLLRSDEALRLLQLLQQYHVTQLTHSLDQAQHQQLAQLNFHQLVCFGEGEKIATQLIAALMGEYYIAPNGKGIVDDVNKKLREGCPSYYNESDYHFYSAIEALKRAASTSNVEERDGLAKDALDLLSRVPETANLLSVCQHFEDIQYSSLCNVLCNH</sequence>
<dbReference type="InterPro" id="IPR042533">
    <property type="entry name" value="Nucleoporin_Nup155_C_1"/>
</dbReference>
<evidence type="ECO:0000256" key="3">
    <source>
        <dbReference type="ARBA" id="ARBA00023242"/>
    </source>
</evidence>
<evidence type="ECO:0000313" key="6">
    <source>
        <dbReference type="EnsemblPlants" id="Pp3c3_36410V3.1"/>
    </source>
</evidence>
<protein>
    <recommendedName>
        <fullName evidence="4">Nucleoporin Nup133/Nup155-like C-terminal domain-containing protein</fullName>
    </recommendedName>
</protein>
<proteinExistence type="predicted"/>
<dbReference type="InParanoid" id="A0A2K1KXE8"/>
<dbReference type="STRING" id="3218.A0A2K1KXE8"/>
<evidence type="ECO:0000256" key="1">
    <source>
        <dbReference type="ARBA" id="ARBA00004123"/>
    </source>
</evidence>
<feature type="domain" description="Nucleoporin Nup133/Nup155-like C-terminal" evidence="4">
    <location>
        <begin position="88"/>
        <end position="244"/>
    </location>
</feature>
<keyword evidence="7" id="KW-1185">Reference proteome</keyword>
<evidence type="ECO:0000313" key="7">
    <source>
        <dbReference type="Proteomes" id="UP000006727"/>
    </source>
</evidence>
<dbReference type="GO" id="GO:0017056">
    <property type="term" value="F:structural constituent of nuclear pore"/>
    <property type="evidence" value="ECO:0007669"/>
    <property type="project" value="InterPro"/>
</dbReference>
<dbReference type="PANTHER" id="PTHR10350">
    <property type="entry name" value="NUCLEAR PORE COMPLEX PROTEIN NUP155"/>
    <property type="match status" value="1"/>
</dbReference>
<reference evidence="6" key="3">
    <citation type="submission" date="2020-12" db="UniProtKB">
        <authorList>
            <consortium name="EnsemblPlants"/>
        </authorList>
    </citation>
    <scope>IDENTIFICATION</scope>
</reference>
<dbReference type="InterPro" id="IPR007187">
    <property type="entry name" value="Nucleoporin_Nup133/Nup155_C"/>
</dbReference>
<dbReference type="GO" id="GO:0005643">
    <property type="term" value="C:nuclear pore"/>
    <property type="evidence" value="ECO:0007669"/>
    <property type="project" value="InterPro"/>
</dbReference>
<evidence type="ECO:0000256" key="2">
    <source>
        <dbReference type="ARBA" id="ARBA00022448"/>
    </source>
</evidence>
<gene>
    <name evidence="5" type="ORF">PHYPA_005459</name>
</gene>
<dbReference type="Gramene" id="Pp3c3_36410V3.1">
    <property type="protein sequence ID" value="Pp3c3_36410V3.1"/>
    <property type="gene ID" value="Pp3c3_36410"/>
</dbReference>
<comment type="subcellular location">
    <subcellularLocation>
        <location evidence="1">Nucleus</location>
    </subcellularLocation>
</comment>
<dbReference type="SUPFAM" id="SSF81891">
    <property type="entry name" value="Poly A polymerase C-terminal region-like"/>
    <property type="match status" value="1"/>
</dbReference>
<dbReference type="EnsemblPlants" id="Pp3c3_36410V3.1">
    <property type="protein sequence ID" value="Pp3c3_36410V3.1"/>
    <property type="gene ID" value="Pp3c3_36410"/>
</dbReference>
<dbReference type="PANTHER" id="PTHR10350:SF6">
    <property type="entry name" value="NUCLEAR PORE COMPLEX PROTEIN NUP155"/>
    <property type="match status" value="1"/>
</dbReference>
<dbReference type="InterPro" id="IPR004870">
    <property type="entry name" value="Nucleoporin_Nup155"/>
</dbReference>
<reference evidence="5 7" key="1">
    <citation type="journal article" date="2008" name="Science">
        <title>The Physcomitrella genome reveals evolutionary insights into the conquest of land by plants.</title>
        <authorList>
            <person name="Rensing S."/>
            <person name="Lang D."/>
            <person name="Zimmer A."/>
            <person name="Terry A."/>
            <person name="Salamov A."/>
            <person name="Shapiro H."/>
            <person name="Nishiyama T."/>
            <person name="Perroud P.-F."/>
            <person name="Lindquist E."/>
            <person name="Kamisugi Y."/>
            <person name="Tanahashi T."/>
            <person name="Sakakibara K."/>
            <person name="Fujita T."/>
            <person name="Oishi K."/>
            <person name="Shin-I T."/>
            <person name="Kuroki Y."/>
            <person name="Toyoda A."/>
            <person name="Suzuki Y."/>
            <person name="Hashimoto A."/>
            <person name="Yamaguchi K."/>
            <person name="Sugano A."/>
            <person name="Kohara Y."/>
            <person name="Fujiyama A."/>
            <person name="Anterola A."/>
            <person name="Aoki S."/>
            <person name="Ashton N."/>
            <person name="Barbazuk W.B."/>
            <person name="Barker E."/>
            <person name="Bennetzen J."/>
            <person name="Bezanilla M."/>
            <person name="Blankenship R."/>
            <person name="Cho S.H."/>
            <person name="Dutcher S."/>
            <person name="Estelle M."/>
            <person name="Fawcett J.A."/>
            <person name="Gundlach H."/>
            <person name="Hanada K."/>
            <person name="Heyl A."/>
            <person name="Hicks K.A."/>
            <person name="Hugh J."/>
            <person name="Lohr M."/>
            <person name="Mayer K."/>
            <person name="Melkozernov A."/>
            <person name="Murata T."/>
            <person name="Nelson D."/>
            <person name="Pils B."/>
            <person name="Prigge M."/>
            <person name="Reiss B."/>
            <person name="Renner T."/>
            <person name="Rombauts S."/>
            <person name="Rushton P."/>
            <person name="Sanderfoot A."/>
            <person name="Schween G."/>
            <person name="Shiu S.-H."/>
            <person name="Stueber K."/>
            <person name="Theodoulou F.L."/>
            <person name="Tu H."/>
            <person name="Van de Peer Y."/>
            <person name="Verrier P.J."/>
            <person name="Waters E."/>
            <person name="Wood A."/>
            <person name="Yang L."/>
            <person name="Cove D."/>
            <person name="Cuming A."/>
            <person name="Hasebe M."/>
            <person name="Lucas S."/>
            <person name="Mishler D.B."/>
            <person name="Reski R."/>
            <person name="Grigoriev I."/>
            <person name="Quatrano R.S."/>
            <person name="Boore J.L."/>
        </authorList>
    </citation>
    <scope>NUCLEOTIDE SEQUENCE [LARGE SCALE GENOMIC DNA]</scope>
    <source>
        <strain evidence="6 7">cv. Gransden 2004</strain>
    </source>
</reference>
<dbReference type="Pfam" id="PF03177">
    <property type="entry name" value="Nucleoporin_C"/>
    <property type="match status" value="1"/>
</dbReference>
<evidence type="ECO:0000259" key="4">
    <source>
        <dbReference type="Pfam" id="PF03177"/>
    </source>
</evidence>
<dbReference type="Proteomes" id="UP000006727">
    <property type="component" value="Chromosome 3"/>
</dbReference>
<organism evidence="5">
    <name type="scientific">Physcomitrium patens</name>
    <name type="common">Spreading-leaved earth moss</name>
    <name type="synonym">Physcomitrella patens</name>
    <dbReference type="NCBI Taxonomy" id="3218"/>
    <lineage>
        <taxon>Eukaryota</taxon>
        <taxon>Viridiplantae</taxon>
        <taxon>Streptophyta</taxon>
        <taxon>Embryophyta</taxon>
        <taxon>Bryophyta</taxon>
        <taxon>Bryophytina</taxon>
        <taxon>Bryopsida</taxon>
        <taxon>Funariidae</taxon>
        <taxon>Funariales</taxon>
        <taxon>Funariaceae</taxon>
        <taxon>Physcomitrium</taxon>
    </lineage>
</organism>
<dbReference type="EMBL" id="ABEU02000003">
    <property type="protein sequence ID" value="PNR58464.1"/>
    <property type="molecule type" value="Genomic_DNA"/>
</dbReference>
<name>A0A2K1KXE8_PHYPA</name>
<dbReference type="Gene3D" id="1.20.58.1780">
    <property type="match status" value="1"/>
</dbReference>
<accession>A0A2K1KXE8</accession>